<dbReference type="GO" id="GO:0005615">
    <property type="term" value="C:extracellular space"/>
    <property type="evidence" value="ECO:0007669"/>
    <property type="project" value="UniProtKB-KW"/>
</dbReference>
<evidence type="ECO:0000256" key="11">
    <source>
        <dbReference type="ARBA" id="ARBA00041912"/>
    </source>
</evidence>
<dbReference type="EMBL" id="ML213627">
    <property type="protein sequence ID" value="TFK34847.1"/>
    <property type="molecule type" value="Genomic_DNA"/>
</dbReference>
<evidence type="ECO:0000313" key="14">
    <source>
        <dbReference type="Proteomes" id="UP000308652"/>
    </source>
</evidence>
<dbReference type="InterPro" id="IPR014347">
    <property type="entry name" value="Tautomerase/MIF_sf"/>
</dbReference>
<comment type="catalytic activity">
    <reaction evidence="7">
        <text>L-dopachrome = 5,6-dihydroxyindole-2-carboxylate</text>
        <dbReference type="Rhea" id="RHEA:13041"/>
        <dbReference type="ChEBI" id="CHEBI:16875"/>
        <dbReference type="ChEBI" id="CHEBI:57509"/>
        <dbReference type="EC" id="5.3.3.12"/>
    </reaction>
</comment>
<evidence type="ECO:0000256" key="9">
    <source>
        <dbReference type="ARBA" id="ARBA00039086"/>
    </source>
</evidence>
<organism evidence="13 14">
    <name type="scientific">Crucibulum laeve</name>
    <dbReference type="NCBI Taxonomy" id="68775"/>
    <lineage>
        <taxon>Eukaryota</taxon>
        <taxon>Fungi</taxon>
        <taxon>Dikarya</taxon>
        <taxon>Basidiomycota</taxon>
        <taxon>Agaricomycotina</taxon>
        <taxon>Agaricomycetes</taxon>
        <taxon>Agaricomycetidae</taxon>
        <taxon>Agaricales</taxon>
        <taxon>Agaricineae</taxon>
        <taxon>Nidulariaceae</taxon>
        <taxon>Crucibulum</taxon>
    </lineage>
</organism>
<dbReference type="GO" id="GO:0004167">
    <property type="term" value="F:dopachrome isomerase activity"/>
    <property type="evidence" value="ECO:0007669"/>
    <property type="project" value="UniProtKB-EC"/>
</dbReference>
<gene>
    <name evidence="13" type="ORF">BDQ12DRAFT_688943</name>
</gene>
<dbReference type="OrthoDB" id="255819at2759"/>
<dbReference type="EC" id="5.3.3.12" evidence="8"/>
<evidence type="ECO:0000313" key="13">
    <source>
        <dbReference type="EMBL" id="TFK34847.1"/>
    </source>
</evidence>
<evidence type="ECO:0000256" key="6">
    <source>
        <dbReference type="ARBA" id="ARBA00036735"/>
    </source>
</evidence>
<dbReference type="Gene3D" id="3.30.429.10">
    <property type="entry name" value="Macrophage Migration Inhibitory Factor"/>
    <property type="match status" value="1"/>
</dbReference>
<proteinExistence type="inferred from homology"/>
<evidence type="ECO:0000256" key="2">
    <source>
        <dbReference type="ARBA" id="ARBA00005851"/>
    </source>
</evidence>
<evidence type="ECO:0000256" key="4">
    <source>
        <dbReference type="ARBA" id="ARBA00022525"/>
    </source>
</evidence>
<evidence type="ECO:0000256" key="7">
    <source>
        <dbReference type="ARBA" id="ARBA00036823"/>
    </source>
</evidence>
<dbReference type="PANTHER" id="PTHR11954:SF6">
    <property type="entry name" value="MACROPHAGE MIGRATION INHIBITORY FACTOR"/>
    <property type="match status" value="1"/>
</dbReference>
<dbReference type="GO" id="GO:0050178">
    <property type="term" value="F:phenylpyruvate tautomerase activity"/>
    <property type="evidence" value="ECO:0007669"/>
    <property type="project" value="UniProtKB-EC"/>
</dbReference>
<dbReference type="InterPro" id="IPR001398">
    <property type="entry name" value="Macrophage_inhib_fac"/>
</dbReference>
<sequence>MPSLQLTTNVKIHDAKAFAIEFSKLGADTLKKPETYITVSITYNETLTFAGTFDPAFTLSIVSLDNLNPSANEVYSKVFFDFFEEKLGVKNSRGYIVFTDPGREYLGHQATTFGTIFGKK</sequence>
<dbReference type="PANTHER" id="PTHR11954">
    <property type="entry name" value="D-DOPACHROME DECARBOXYLASE"/>
    <property type="match status" value="1"/>
</dbReference>
<dbReference type="Proteomes" id="UP000308652">
    <property type="component" value="Unassembled WGS sequence"/>
</dbReference>
<evidence type="ECO:0000256" key="3">
    <source>
        <dbReference type="ARBA" id="ARBA00022514"/>
    </source>
</evidence>
<accession>A0A5C3LQI6</accession>
<name>A0A5C3LQI6_9AGAR</name>
<comment type="similarity">
    <text evidence="2">Belongs to the MIF family.</text>
</comment>
<evidence type="ECO:0000256" key="10">
    <source>
        <dbReference type="ARBA" id="ARBA00041631"/>
    </source>
</evidence>
<evidence type="ECO:0000256" key="12">
    <source>
        <dbReference type="ARBA" id="ARBA00042730"/>
    </source>
</evidence>
<comment type="catalytic activity">
    <reaction evidence="6">
        <text>3-phenylpyruvate = enol-phenylpyruvate</text>
        <dbReference type="Rhea" id="RHEA:17097"/>
        <dbReference type="ChEBI" id="CHEBI:16815"/>
        <dbReference type="ChEBI" id="CHEBI:18005"/>
        <dbReference type="EC" id="5.3.2.1"/>
    </reaction>
</comment>
<keyword evidence="3" id="KW-0202">Cytokine</keyword>
<evidence type="ECO:0000256" key="1">
    <source>
        <dbReference type="ARBA" id="ARBA00004613"/>
    </source>
</evidence>
<keyword evidence="5" id="KW-0413">Isomerase</keyword>
<keyword evidence="4" id="KW-0964">Secreted</keyword>
<comment type="subcellular location">
    <subcellularLocation>
        <location evidence="1">Secreted</location>
    </subcellularLocation>
</comment>
<evidence type="ECO:0000256" key="5">
    <source>
        <dbReference type="ARBA" id="ARBA00023235"/>
    </source>
</evidence>
<reference evidence="13 14" key="1">
    <citation type="journal article" date="2019" name="Nat. Ecol. Evol.">
        <title>Megaphylogeny resolves global patterns of mushroom evolution.</title>
        <authorList>
            <person name="Varga T."/>
            <person name="Krizsan K."/>
            <person name="Foldi C."/>
            <person name="Dima B."/>
            <person name="Sanchez-Garcia M."/>
            <person name="Sanchez-Ramirez S."/>
            <person name="Szollosi G.J."/>
            <person name="Szarkandi J.G."/>
            <person name="Papp V."/>
            <person name="Albert L."/>
            <person name="Andreopoulos W."/>
            <person name="Angelini C."/>
            <person name="Antonin V."/>
            <person name="Barry K.W."/>
            <person name="Bougher N.L."/>
            <person name="Buchanan P."/>
            <person name="Buyck B."/>
            <person name="Bense V."/>
            <person name="Catcheside P."/>
            <person name="Chovatia M."/>
            <person name="Cooper J."/>
            <person name="Damon W."/>
            <person name="Desjardin D."/>
            <person name="Finy P."/>
            <person name="Geml J."/>
            <person name="Haridas S."/>
            <person name="Hughes K."/>
            <person name="Justo A."/>
            <person name="Karasinski D."/>
            <person name="Kautmanova I."/>
            <person name="Kiss B."/>
            <person name="Kocsube S."/>
            <person name="Kotiranta H."/>
            <person name="LaButti K.M."/>
            <person name="Lechner B.E."/>
            <person name="Liimatainen K."/>
            <person name="Lipzen A."/>
            <person name="Lukacs Z."/>
            <person name="Mihaltcheva S."/>
            <person name="Morgado L.N."/>
            <person name="Niskanen T."/>
            <person name="Noordeloos M.E."/>
            <person name="Ohm R.A."/>
            <person name="Ortiz-Santana B."/>
            <person name="Ovrebo C."/>
            <person name="Racz N."/>
            <person name="Riley R."/>
            <person name="Savchenko A."/>
            <person name="Shiryaev A."/>
            <person name="Soop K."/>
            <person name="Spirin V."/>
            <person name="Szebenyi C."/>
            <person name="Tomsovsky M."/>
            <person name="Tulloss R.E."/>
            <person name="Uehling J."/>
            <person name="Grigoriev I.V."/>
            <person name="Vagvolgyi C."/>
            <person name="Papp T."/>
            <person name="Martin F.M."/>
            <person name="Miettinen O."/>
            <person name="Hibbett D.S."/>
            <person name="Nagy L.G."/>
        </authorList>
    </citation>
    <scope>NUCLEOTIDE SEQUENCE [LARGE SCALE GENOMIC DNA]</scope>
    <source>
        <strain evidence="13 14">CBS 166.37</strain>
    </source>
</reference>
<evidence type="ECO:0000256" key="8">
    <source>
        <dbReference type="ARBA" id="ARBA00038932"/>
    </source>
</evidence>
<keyword evidence="14" id="KW-1185">Reference proteome</keyword>
<dbReference type="EC" id="5.3.2.1" evidence="9"/>
<dbReference type="SUPFAM" id="SSF55331">
    <property type="entry name" value="Tautomerase/MIF"/>
    <property type="match status" value="1"/>
</dbReference>
<dbReference type="STRING" id="68775.A0A5C3LQI6"/>
<protein>
    <recommendedName>
        <fullName evidence="12">L-dopachrome isomerase</fullName>
        <ecNumber evidence="9">5.3.2.1</ecNumber>
        <ecNumber evidence="8">5.3.3.12</ecNumber>
    </recommendedName>
    <alternativeName>
        <fullName evidence="10">L-dopachrome tautomerase</fullName>
    </alternativeName>
    <alternativeName>
        <fullName evidence="11">Phenylpyruvate tautomerase</fullName>
    </alternativeName>
</protein>
<dbReference type="AlphaFoldDB" id="A0A5C3LQI6"/>
<dbReference type="Pfam" id="PF01187">
    <property type="entry name" value="MIF"/>
    <property type="match status" value="1"/>
</dbReference>